<dbReference type="InterPro" id="IPR000045">
    <property type="entry name" value="Prepilin_IV_endopep_pep"/>
</dbReference>
<dbReference type="GO" id="GO:0004190">
    <property type="term" value="F:aspartic-type endopeptidase activity"/>
    <property type="evidence" value="ECO:0007669"/>
    <property type="project" value="InterPro"/>
</dbReference>
<accession>A0A0H2M2Q6</accession>
<evidence type="ECO:0000313" key="5">
    <source>
        <dbReference type="Proteomes" id="UP000035170"/>
    </source>
</evidence>
<dbReference type="InterPro" id="IPR050882">
    <property type="entry name" value="Prepilin_peptidase/N-MTase"/>
</dbReference>
<gene>
    <name evidence="4" type="ORF">VPARA_36890</name>
</gene>
<evidence type="ECO:0000259" key="3">
    <source>
        <dbReference type="Pfam" id="PF01478"/>
    </source>
</evidence>
<feature type="transmembrane region" description="Helical" evidence="2">
    <location>
        <begin position="67"/>
        <end position="90"/>
    </location>
</feature>
<keyword evidence="2" id="KW-1133">Transmembrane helix</keyword>
<feature type="transmembrane region" description="Helical" evidence="2">
    <location>
        <begin position="43"/>
        <end position="60"/>
    </location>
</feature>
<feature type="transmembrane region" description="Helical" evidence="2">
    <location>
        <begin position="7"/>
        <end position="31"/>
    </location>
</feature>
<proteinExistence type="inferred from homology"/>
<dbReference type="RefSeq" id="WP_047785554.1">
    <property type="nucleotide sequence ID" value="NZ_JZWI01000019.1"/>
</dbReference>
<evidence type="ECO:0000256" key="2">
    <source>
        <dbReference type="SAM" id="Phobius"/>
    </source>
</evidence>
<feature type="transmembrane region" description="Helical" evidence="2">
    <location>
        <begin position="110"/>
        <end position="130"/>
    </location>
</feature>
<dbReference type="PANTHER" id="PTHR30487">
    <property type="entry name" value="TYPE 4 PREPILIN-LIKE PROTEINS LEADER PEPTIDE-PROCESSING ENZYME"/>
    <property type="match status" value="1"/>
</dbReference>
<organism evidence="4 5">
    <name type="scientific">Variovorax paradoxus</name>
    <dbReference type="NCBI Taxonomy" id="34073"/>
    <lineage>
        <taxon>Bacteria</taxon>
        <taxon>Pseudomonadati</taxon>
        <taxon>Pseudomonadota</taxon>
        <taxon>Betaproteobacteria</taxon>
        <taxon>Burkholderiales</taxon>
        <taxon>Comamonadaceae</taxon>
        <taxon>Variovorax</taxon>
    </lineage>
</organism>
<dbReference type="EMBL" id="JZWI01000019">
    <property type="protein sequence ID" value="KLN55002.1"/>
    <property type="molecule type" value="Genomic_DNA"/>
</dbReference>
<comment type="similarity">
    <text evidence="1">Belongs to the peptidase A24 family.</text>
</comment>
<dbReference type="Pfam" id="PF01478">
    <property type="entry name" value="Peptidase_A24"/>
    <property type="match status" value="1"/>
</dbReference>
<reference evidence="4 5" key="1">
    <citation type="submission" date="2015-03" db="EMBL/GenBank/DDBJ databases">
        <title>Genome sequence of Variovorax paradoxus TBEA6.</title>
        <authorList>
            <person name="Poehlein A."/>
            <person name="Schuldes J."/>
            <person name="Wuebbeler J.H."/>
            <person name="Hiessl S."/>
            <person name="Steinbuechel A."/>
            <person name="Daniel R."/>
        </authorList>
    </citation>
    <scope>NUCLEOTIDE SEQUENCE [LARGE SCALE GENOMIC DNA]</scope>
    <source>
        <strain evidence="4 5">TBEA6</strain>
    </source>
</reference>
<feature type="domain" description="Prepilin type IV endopeptidase peptidase" evidence="3">
    <location>
        <begin position="23"/>
        <end position="126"/>
    </location>
</feature>
<sequence length="194" mass="20684">MQKFDAFLDLLTMLASDFRMGGLFILLVMAAVSDWRFYRIPNWLTFGGMAFAVIYGTFAARMPMSGALNALGGLGTGLVIMLPFYVLGIMGAGDVKLMAMVGAFLGPYQTLQAILFTCIAGGFAAIVVAIHRRRLVHMLCNVKDAAQGIVVSGIAGIRPTGTIDTRQSIGKLPYGICICVGTIAQVLAHQLGFV</sequence>
<keyword evidence="2" id="KW-0812">Transmembrane</keyword>
<protein>
    <submittedName>
        <fullName evidence="4">Type IV leader peptidase family protein</fullName>
    </submittedName>
</protein>
<keyword evidence="2" id="KW-0472">Membrane</keyword>
<keyword evidence="5" id="KW-1185">Reference proteome</keyword>
<dbReference type="Proteomes" id="UP000035170">
    <property type="component" value="Unassembled WGS sequence"/>
</dbReference>
<dbReference type="AlphaFoldDB" id="A0A0H2M2Q6"/>
<dbReference type="Gene3D" id="1.20.120.1220">
    <property type="match status" value="1"/>
</dbReference>
<dbReference type="GO" id="GO:0006465">
    <property type="term" value="P:signal peptide processing"/>
    <property type="evidence" value="ECO:0007669"/>
    <property type="project" value="TreeGrafter"/>
</dbReference>
<name>A0A0H2M2Q6_VARPD</name>
<evidence type="ECO:0000256" key="1">
    <source>
        <dbReference type="ARBA" id="ARBA00005801"/>
    </source>
</evidence>
<dbReference type="PATRIC" id="fig|34073.19.peg.3779"/>
<dbReference type="PANTHER" id="PTHR30487:SF0">
    <property type="entry name" value="PREPILIN LEADER PEPTIDASE_N-METHYLTRANSFERASE-RELATED"/>
    <property type="match status" value="1"/>
</dbReference>
<evidence type="ECO:0000313" key="4">
    <source>
        <dbReference type="EMBL" id="KLN55002.1"/>
    </source>
</evidence>
<comment type="caution">
    <text evidence="4">The sequence shown here is derived from an EMBL/GenBank/DDBJ whole genome shotgun (WGS) entry which is preliminary data.</text>
</comment>
<dbReference type="GO" id="GO:0005886">
    <property type="term" value="C:plasma membrane"/>
    <property type="evidence" value="ECO:0007669"/>
    <property type="project" value="TreeGrafter"/>
</dbReference>